<dbReference type="RefSeq" id="WP_016186424.1">
    <property type="nucleotide sequence ID" value="NZ_KE136396.1"/>
</dbReference>
<evidence type="ECO:0000313" key="1">
    <source>
        <dbReference type="EMBL" id="EOT82976.1"/>
    </source>
</evidence>
<dbReference type="eggNOG" id="ENOG5034BC9">
    <property type="taxonomic scope" value="Bacteria"/>
</dbReference>
<reference evidence="1 2" key="1">
    <citation type="submission" date="2013-03" db="EMBL/GenBank/DDBJ databases">
        <title>The Genome Sequence of Enterococcus sulfureus ATCC_49903 (PacBio/Illumina hybrid assembly).</title>
        <authorList>
            <consortium name="The Broad Institute Genomics Platform"/>
            <consortium name="The Broad Institute Genome Sequencing Center for Infectious Disease"/>
            <person name="Earl A."/>
            <person name="Russ C."/>
            <person name="Gilmore M."/>
            <person name="Surin D."/>
            <person name="Walker B."/>
            <person name="Young S."/>
            <person name="Zeng Q."/>
            <person name="Gargeya S."/>
            <person name="Fitzgerald M."/>
            <person name="Haas B."/>
            <person name="Abouelleil A."/>
            <person name="Allen A.W."/>
            <person name="Alvarado L."/>
            <person name="Arachchi H.M."/>
            <person name="Berlin A.M."/>
            <person name="Chapman S.B."/>
            <person name="Gainer-Dewar J."/>
            <person name="Goldberg J."/>
            <person name="Griggs A."/>
            <person name="Gujja S."/>
            <person name="Hansen M."/>
            <person name="Howarth C."/>
            <person name="Imamovic A."/>
            <person name="Ireland A."/>
            <person name="Larimer J."/>
            <person name="McCowan C."/>
            <person name="Murphy C."/>
            <person name="Pearson M."/>
            <person name="Poon T.W."/>
            <person name="Priest M."/>
            <person name="Roberts A."/>
            <person name="Saif S."/>
            <person name="Shea T."/>
            <person name="Sisk P."/>
            <person name="Sykes S."/>
            <person name="Wortman J."/>
            <person name="Nusbaum C."/>
            <person name="Birren B."/>
        </authorList>
    </citation>
    <scope>NUCLEOTIDE SEQUENCE [LARGE SCALE GENOMIC DNA]</scope>
    <source>
        <strain evidence="1 2">ATCC 49903</strain>
    </source>
</reference>
<dbReference type="STRING" id="1140003.OMY_01992"/>
<dbReference type="AlphaFoldDB" id="S0P3G1"/>
<name>S0P3G1_9ENTE</name>
<dbReference type="EMBL" id="ASWO01000007">
    <property type="protein sequence ID" value="EOT82976.1"/>
    <property type="molecule type" value="Genomic_DNA"/>
</dbReference>
<comment type="caution">
    <text evidence="1">The sequence shown here is derived from an EMBL/GenBank/DDBJ whole genome shotgun (WGS) entry which is preliminary data.</text>
</comment>
<organism evidence="1 2">
    <name type="scientific">Enterococcus sulfureus ATCC 49903</name>
    <dbReference type="NCBI Taxonomy" id="1140003"/>
    <lineage>
        <taxon>Bacteria</taxon>
        <taxon>Bacillati</taxon>
        <taxon>Bacillota</taxon>
        <taxon>Bacilli</taxon>
        <taxon>Lactobacillales</taxon>
        <taxon>Enterococcaceae</taxon>
        <taxon>Enterococcus</taxon>
    </lineage>
</organism>
<evidence type="ECO:0000313" key="2">
    <source>
        <dbReference type="Proteomes" id="UP000015961"/>
    </source>
</evidence>
<gene>
    <name evidence="1" type="ORF">I573_02089</name>
</gene>
<sequence>MEYLVSITKLLGLSSIEFKDLFVNSTDELIQLLSLTIDVSFRTTELEKETFTTICSELEKFRASKEDTQLYQLILIFCDLVKSIQDKREDSQVNYHINRIESYLAKSEYLTLYDMVLYLGLMKVKEYYRLPITYVEENMDSFCRTLLAKIKPNRLVEGRSFILGSIIDLSMLLASRFDSKTAFQFLVQAKEKIVHSWKVTSRDLELLECALVLHDQQDQNHTQRIQEAVANIRNRRIFEEYSDEEEIMMAFLMGSI</sequence>
<dbReference type="PATRIC" id="fig|1140003.3.peg.1919"/>
<dbReference type="Proteomes" id="UP000015961">
    <property type="component" value="Unassembled WGS sequence"/>
</dbReference>
<accession>S0P3G1</accession>
<keyword evidence="2" id="KW-1185">Reference proteome</keyword>
<protein>
    <submittedName>
        <fullName evidence="1">Uncharacterized protein</fullName>
    </submittedName>
</protein>
<proteinExistence type="predicted"/>